<evidence type="ECO:0000313" key="3">
    <source>
        <dbReference type="Proteomes" id="UP001291930"/>
    </source>
</evidence>
<evidence type="ECO:0000256" key="1">
    <source>
        <dbReference type="SAM" id="Phobius"/>
    </source>
</evidence>
<sequence length="48" mass="5515">MKMPSMLTIINTILMGIIPYAVYFLNKKIKKYGAQPWENPNEDEKGSP</sequence>
<protein>
    <submittedName>
        <fullName evidence="2">Uncharacterized protein</fullName>
    </submittedName>
</protein>
<organism evidence="2 3">
    <name type="scientific">Bacillus bingmayongensis</name>
    <dbReference type="NCBI Taxonomy" id="1150157"/>
    <lineage>
        <taxon>Bacteria</taxon>
        <taxon>Bacillati</taxon>
        <taxon>Bacillota</taxon>
        <taxon>Bacilli</taxon>
        <taxon>Bacillales</taxon>
        <taxon>Bacillaceae</taxon>
        <taxon>Bacillus</taxon>
    </lineage>
</organism>
<keyword evidence="3" id="KW-1185">Reference proteome</keyword>
<comment type="caution">
    <text evidence="2">The sequence shown here is derived from an EMBL/GenBank/DDBJ whole genome shotgun (WGS) entry which is preliminary data.</text>
</comment>
<dbReference type="RefSeq" id="WP_207993812.1">
    <property type="nucleotide sequence ID" value="NZ_JAXOVW010000018.1"/>
</dbReference>
<accession>A0ABU5JVY3</accession>
<name>A0ABU5JVY3_9BACI</name>
<dbReference type="EMBL" id="JAXOVW010000018">
    <property type="protein sequence ID" value="MDZ5607594.1"/>
    <property type="molecule type" value="Genomic_DNA"/>
</dbReference>
<feature type="transmembrane region" description="Helical" evidence="1">
    <location>
        <begin position="6"/>
        <end position="25"/>
    </location>
</feature>
<keyword evidence="1" id="KW-0472">Membrane</keyword>
<proteinExistence type="predicted"/>
<reference evidence="3" key="1">
    <citation type="submission" date="2023-11" db="EMBL/GenBank/DDBJ databases">
        <title>Genome Sequence of Bacillus pseudomycoides stain BUPM19.</title>
        <authorList>
            <person name="Farhat A."/>
        </authorList>
    </citation>
    <scope>NUCLEOTIDE SEQUENCE [LARGE SCALE GENOMIC DNA]</scope>
    <source>
        <strain evidence="3">BUPM19</strain>
    </source>
</reference>
<evidence type="ECO:0000313" key="2">
    <source>
        <dbReference type="EMBL" id="MDZ5607594.1"/>
    </source>
</evidence>
<keyword evidence="1" id="KW-1133">Transmembrane helix</keyword>
<gene>
    <name evidence="2" type="ORF">U2I54_10935</name>
</gene>
<dbReference type="Proteomes" id="UP001291930">
    <property type="component" value="Unassembled WGS sequence"/>
</dbReference>
<keyword evidence="1" id="KW-0812">Transmembrane</keyword>